<dbReference type="RefSeq" id="WP_390316163.1">
    <property type="nucleotide sequence ID" value="NZ_JBHSPB010000006.1"/>
</dbReference>
<organism evidence="2 3">
    <name type="scientific">Streptomyces gamaensis</name>
    <dbReference type="NCBI Taxonomy" id="1763542"/>
    <lineage>
        <taxon>Bacteria</taxon>
        <taxon>Bacillati</taxon>
        <taxon>Actinomycetota</taxon>
        <taxon>Actinomycetes</taxon>
        <taxon>Kitasatosporales</taxon>
        <taxon>Streptomycetaceae</taxon>
        <taxon>Streptomyces</taxon>
    </lineage>
</organism>
<feature type="transmembrane region" description="Helical" evidence="1">
    <location>
        <begin position="36"/>
        <end position="53"/>
    </location>
</feature>
<name>A0ABW0Z0E2_9ACTN</name>
<proteinExistence type="predicted"/>
<accession>A0ABW0Z0E2</accession>
<keyword evidence="1" id="KW-1133">Transmembrane helix</keyword>
<keyword evidence="1" id="KW-0812">Transmembrane</keyword>
<reference evidence="3" key="1">
    <citation type="journal article" date="2019" name="Int. J. Syst. Evol. Microbiol.">
        <title>The Global Catalogue of Microorganisms (GCM) 10K type strain sequencing project: providing services to taxonomists for standard genome sequencing and annotation.</title>
        <authorList>
            <consortium name="The Broad Institute Genomics Platform"/>
            <consortium name="The Broad Institute Genome Sequencing Center for Infectious Disease"/>
            <person name="Wu L."/>
            <person name="Ma J."/>
        </authorList>
    </citation>
    <scope>NUCLEOTIDE SEQUENCE [LARGE SCALE GENOMIC DNA]</scope>
    <source>
        <strain evidence="3">CGMCC 4.7304</strain>
    </source>
</reference>
<gene>
    <name evidence="2" type="ORF">ACFP1Z_12380</name>
</gene>
<feature type="transmembrane region" description="Helical" evidence="1">
    <location>
        <begin position="65"/>
        <end position="87"/>
    </location>
</feature>
<comment type="caution">
    <text evidence="2">The sequence shown here is derived from an EMBL/GenBank/DDBJ whole genome shotgun (WGS) entry which is preliminary data.</text>
</comment>
<protein>
    <submittedName>
        <fullName evidence="2">DUF1453 domain-containing protein</fullName>
    </submittedName>
</protein>
<dbReference type="Proteomes" id="UP001596083">
    <property type="component" value="Unassembled WGS sequence"/>
</dbReference>
<evidence type="ECO:0000313" key="3">
    <source>
        <dbReference type="Proteomes" id="UP001596083"/>
    </source>
</evidence>
<evidence type="ECO:0000313" key="2">
    <source>
        <dbReference type="EMBL" id="MFC5720964.1"/>
    </source>
</evidence>
<evidence type="ECO:0000256" key="1">
    <source>
        <dbReference type="SAM" id="Phobius"/>
    </source>
</evidence>
<feature type="transmembrane region" description="Helical" evidence="1">
    <location>
        <begin position="99"/>
        <end position="119"/>
    </location>
</feature>
<sequence length="163" mass="16985">MGGIRVNPWLLAAIIAAVVIVVVIKRLKGEPVTTKELFITPAILIGIGVLSLTKKTDLTGTDLAWIITGAVVSAALGAVRGATVQLLDKGGVLWQRYSGRTFLTLIGTLVATAGFNVLAVKMGMHEEARPLQLAIGASFLGESLMVGLRGVASGIPFAPARTR</sequence>
<keyword evidence="3" id="KW-1185">Reference proteome</keyword>
<dbReference type="EMBL" id="JBHSPB010000006">
    <property type="protein sequence ID" value="MFC5720964.1"/>
    <property type="molecule type" value="Genomic_DNA"/>
</dbReference>
<keyword evidence="1" id="KW-0472">Membrane</keyword>
<feature type="transmembrane region" description="Helical" evidence="1">
    <location>
        <begin position="6"/>
        <end position="24"/>
    </location>
</feature>